<sequence>MNQETVVDDQITLRNIVSGTALACLIYESVLTFEDEHRRPITFMKCLFCFTRYFALVFQVCNQYVMAGPLARSSVGDHMCTRWFAFQTAGTQIQLWMVEVILLLRVYALYNRTYAIGVGLSFAFLAQLAVIVYSSILTFKQLVFDELCIPIYTPRPVLYWLASTFLLQVVVAVLTLAKQKIAVRDGWSTAPILVRVTRDGSRVFIAICGWYLNTHRDLPLLKEFFSGLLFAMITYSFMARVAVYIIFSWPVTILTVLGCRLILNMQSLQTDQVRPSMPVLTTDFDTSTNLNNETAYVVGGRINTHSTRYTFS</sequence>
<name>A0ACD3AQ26_9AGAR</name>
<protein>
    <submittedName>
        <fullName evidence="1">Uncharacterized protein</fullName>
    </submittedName>
</protein>
<evidence type="ECO:0000313" key="2">
    <source>
        <dbReference type="Proteomes" id="UP000308600"/>
    </source>
</evidence>
<gene>
    <name evidence="1" type="ORF">BDN72DRAFT_898799</name>
</gene>
<dbReference type="Proteomes" id="UP000308600">
    <property type="component" value="Unassembled WGS sequence"/>
</dbReference>
<proteinExistence type="predicted"/>
<organism evidence="1 2">
    <name type="scientific">Pluteus cervinus</name>
    <dbReference type="NCBI Taxonomy" id="181527"/>
    <lineage>
        <taxon>Eukaryota</taxon>
        <taxon>Fungi</taxon>
        <taxon>Dikarya</taxon>
        <taxon>Basidiomycota</taxon>
        <taxon>Agaricomycotina</taxon>
        <taxon>Agaricomycetes</taxon>
        <taxon>Agaricomycetidae</taxon>
        <taxon>Agaricales</taxon>
        <taxon>Pluteineae</taxon>
        <taxon>Pluteaceae</taxon>
        <taxon>Pluteus</taxon>
    </lineage>
</organism>
<evidence type="ECO:0000313" key="1">
    <source>
        <dbReference type="EMBL" id="TFK67622.1"/>
    </source>
</evidence>
<accession>A0ACD3AQ26</accession>
<keyword evidence="2" id="KW-1185">Reference proteome</keyword>
<reference evidence="1 2" key="1">
    <citation type="journal article" date="2019" name="Nat. Ecol. Evol.">
        <title>Megaphylogeny resolves global patterns of mushroom evolution.</title>
        <authorList>
            <person name="Varga T."/>
            <person name="Krizsan K."/>
            <person name="Foldi C."/>
            <person name="Dima B."/>
            <person name="Sanchez-Garcia M."/>
            <person name="Sanchez-Ramirez S."/>
            <person name="Szollosi G.J."/>
            <person name="Szarkandi J.G."/>
            <person name="Papp V."/>
            <person name="Albert L."/>
            <person name="Andreopoulos W."/>
            <person name="Angelini C."/>
            <person name="Antonin V."/>
            <person name="Barry K.W."/>
            <person name="Bougher N.L."/>
            <person name="Buchanan P."/>
            <person name="Buyck B."/>
            <person name="Bense V."/>
            <person name="Catcheside P."/>
            <person name="Chovatia M."/>
            <person name="Cooper J."/>
            <person name="Damon W."/>
            <person name="Desjardin D."/>
            <person name="Finy P."/>
            <person name="Geml J."/>
            <person name="Haridas S."/>
            <person name="Hughes K."/>
            <person name="Justo A."/>
            <person name="Karasinski D."/>
            <person name="Kautmanova I."/>
            <person name="Kiss B."/>
            <person name="Kocsube S."/>
            <person name="Kotiranta H."/>
            <person name="LaButti K.M."/>
            <person name="Lechner B.E."/>
            <person name="Liimatainen K."/>
            <person name="Lipzen A."/>
            <person name="Lukacs Z."/>
            <person name="Mihaltcheva S."/>
            <person name="Morgado L.N."/>
            <person name="Niskanen T."/>
            <person name="Noordeloos M.E."/>
            <person name="Ohm R.A."/>
            <person name="Ortiz-Santana B."/>
            <person name="Ovrebo C."/>
            <person name="Racz N."/>
            <person name="Riley R."/>
            <person name="Savchenko A."/>
            <person name="Shiryaev A."/>
            <person name="Soop K."/>
            <person name="Spirin V."/>
            <person name="Szebenyi C."/>
            <person name="Tomsovsky M."/>
            <person name="Tulloss R.E."/>
            <person name="Uehling J."/>
            <person name="Grigoriev I.V."/>
            <person name="Vagvolgyi C."/>
            <person name="Papp T."/>
            <person name="Martin F.M."/>
            <person name="Miettinen O."/>
            <person name="Hibbett D.S."/>
            <person name="Nagy L.G."/>
        </authorList>
    </citation>
    <scope>NUCLEOTIDE SEQUENCE [LARGE SCALE GENOMIC DNA]</scope>
    <source>
        <strain evidence="1 2">NL-1719</strain>
    </source>
</reference>
<dbReference type="EMBL" id="ML208371">
    <property type="protein sequence ID" value="TFK67622.1"/>
    <property type="molecule type" value="Genomic_DNA"/>
</dbReference>